<reference evidence="4 5" key="1">
    <citation type="submission" date="2013-02" db="EMBL/GenBank/DDBJ databases">
        <title>Genome sequence of Candida maltosa Xu316, a potential industrial strain for xylitol and ethanol production.</title>
        <authorList>
            <person name="Yu J."/>
            <person name="Wang Q."/>
            <person name="Geng X."/>
            <person name="Bao W."/>
            <person name="He P."/>
            <person name="Cai J."/>
        </authorList>
    </citation>
    <scope>NUCLEOTIDE SEQUENCE [LARGE SCALE GENOMIC DNA]</scope>
    <source>
        <strain evidence="5">Xu316</strain>
    </source>
</reference>
<dbReference type="PANTHER" id="PTHR24366">
    <property type="entry name" value="IG(IMMUNOGLOBULIN) AND LRR(LEUCINE RICH REPEAT) DOMAINS"/>
    <property type="match status" value="1"/>
</dbReference>
<dbReference type="HOGENOM" id="CLU_021918_0_0_1"/>
<dbReference type="InterPro" id="IPR001810">
    <property type="entry name" value="F-box_dom"/>
</dbReference>
<feature type="domain" description="F-box" evidence="3">
    <location>
        <begin position="2"/>
        <end position="47"/>
    </location>
</feature>
<keyword evidence="2" id="KW-0677">Repeat</keyword>
<keyword evidence="1" id="KW-0433">Leucine-rich repeat</keyword>
<dbReference type="STRING" id="1245528.M3JZB4"/>
<organism evidence="4 5">
    <name type="scientific">Candida maltosa (strain Xu316)</name>
    <name type="common">Yeast</name>
    <dbReference type="NCBI Taxonomy" id="1245528"/>
    <lineage>
        <taxon>Eukaryota</taxon>
        <taxon>Fungi</taxon>
        <taxon>Dikarya</taxon>
        <taxon>Ascomycota</taxon>
        <taxon>Saccharomycotina</taxon>
        <taxon>Pichiomycetes</taxon>
        <taxon>Debaryomycetaceae</taxon>
        <taxon>Candida/Lodderomyces clade</taxon>
        <taxon>Candida</taxon>
    </lineage>
</organism>
<proteinExistence type="predicted"/>
<keyword evidence="5" id="KW-1185">Reference proteome</keyword>
<evidence type="ECO:0000256" key="2">
    <source>
        <dbReference type="ARBA" id="ARBA00022737"/>
    </source>
</evidence>
<dbReference type="Proteomes" id="UP000011777">
    <property type="component" value="Unassembled WGS sequence"/>
</dbReference>
<evidence type="ECO:0000256" key="1">
    <source>
        <dbReference type="ARBA" id="ARBA00022614"/>
    </source>
</evidence>
<dbReference type="Pfam" id="PF13855">
    <property type="entry name" value="LRR_8"/>
    <property type="match status" value="1"/>
</dbReference>
<dbReference type="OMA" id="TIHEEVG"/>
<evidence type="ECO:0000313" key="5">
    <source>
        <dbReference type="Proteomes" id="UP000011777"/>
    </source>
</evidence>
<dbReference type="InterPro" id="IPR032675">
    <property type="entry name" value="LRR_dom_sf"/>
</dbReference>
<dbReference type="Gene3D" id="3.80.10.10">
    <property type="entry name" value="Ribonuclease Inhibitor"/>
    <property type="match status" value="2"/>
</dbReference>
<gene>
    <name evidence="4" type="ORF">G210_1071</name>
</gene>
<dbReference type="SUPFAM" id="SSF52047">
    <property type="entry name" value="RNI-like"/>
    <property type="match status" value="1"/>
</dbReference>
<sequence>MSISFFDLPLEILKEIFSCLPDNYLRKIIQLKPSLTEIANDALYHRITVGESPSRTLGFTDDVIDIKPTGFDLLSFMRQTRIEYPEELIRKINTKEIRKPETITFEKTSDLFHTMRLDRYVLNNVKVGMAMNEFGQASSDDPVTDVLSIFLDFDGCDFTRIFYLPSNWFLRYAATIERYGWFVELHPEEYAIRFLFKVLPNLIMLTINGFMEKKALLYLPNHLSVCKCSLASDDVCSDDKLAFPDTLRSLTLVVDDKPATFNISHLENLIDFIVENPNIHQHFILPSTLDHFESRYGYVYISEILQQCLKLRYLIYCEFLGFQIKTNNHTLPQSNLIKLQLPSHELYARNHIQSIALPPTLEILEVFGSISTVAIVDSTIIDFERTNFKNLKVLRLIKVEMLMIEGSLPSSLTKVDIVSQPSFQFHKLNNLPNLKQLCLEDVDLSNIHTFNFSSSSSNLELLRMTQCKISTAHITAPNLLYLNLSGNKFTTIDKSTLTVPESVIEFELSSNPLTTISNDFNFPPHLRQLIIANVSINSITNLPDSLTHLRMYNNETSMSWHITTLPRYLTNVQLSGIRITKSDLDIMNLRQFKVLKRLSLSTNLIEMLDVGMFPRSLTHLLVQRNRIEEIIGSFGDLKELIELDISDNRIGAYLNDKDSLFGKGIIYLNYERNETVVAPKNPKEKKSTMKKLKSKFGRLSIGKK</sequence>
<evidence type="ECO:0000313" key="4">
    <source>
        <dbReference type="EMBL" id="EMG48360.1"/>
    </source>
</evidence>
<dbReference type="AlphaFoldDB" id="M3JZB4"/>
<dbReference type="OrthoDB" id="2013775at2759"/>
<evidence type="ECO:0000259" key="3">
    <source>
        <dbReference type="PROSITE" id="PS50181"/>
    </source>
</evidence>
<dbReference type="PROSITE" id="PS51450">
    <property type="entry name" value="LRR"/>
    <property type="match status" value="1"/>
</dbReference>
<dbReference type="PROSITE" id="PS50181">
    <property type="entry name" value="FBOX"/>
    <property type="match status" value="1"/>
</dbReference>
<dbReference type="InterPro" id="IPR001611">
    <property type="entry name" value="Leu-rich_rpt"/>
</dbReference>
<dbReference type="EMBL" id="AOGT01001137">
    <property type="protein sequence ID" value="EMG48360.1"/>
    <property type="molecule type" value="Genomic_DNA"/>
</dbReference>
<dbReference type="eggNOG" id="ENOG502REDF">
    <property type="taxonomic scope" value="Eukaryota"/>
</dbReference>
<comment type="caution">
    <text evidence="4">The sequence shown here is derived from an EMBL/GenBank/DDBJ whole genome shotgun (WGS) entry which is preliminary data.</text>
</comment>
<dbReference type="PANTHER" id="PTHR24366:SF96">
    <property type="entry name" value="LEUCINE RICH REPEAT CONTAINING 53"/>
    <property type="match status" value="1"/>
</dbReference>
<name>M3JZB4_CANMX</name>
<accession>M3JZB4</accession>
<protein>
    <recommendedName>
        <fullName evidence="3">F-box domain-containing protein</fullName>
    </recommendedName>
</protein>